<evidence type="ECO:0000256" key="2">
    <source>
        <dbReference type="SAM" id="Phobius"/>
    </source>
</evidence>
<keyword evidence="2" id="KW-1133">Transmembrane helix</keyword>
<dbReference type="PANTHER" id="PTHR35613:SF2">
    <property type="entry name" value="C-TYPE LECTIN DOMAIN-CONTAINING PROTEIN"/>
    <property type="match status" value="1"/>
</dbReference>
<evidence type="ECO:0000256" key="3">
    <source>
        <dbReference type="SAM" id="SignalP"/>
    </source>
</evidence>
<dbReference type="InterPro" id="IPR031797">
    <property type="entry name" value="DUF5075"/>
</dbReference>
<protein>
    <submittedName>
        <fullName evidence="4">IGP family C-type lectin domain containing protein</fullName>
    </submittedName>
</protein>
<feature type="transmembrane region" description="Helical" evidence="2">
    <location>
        <begin position="284"/>
        <end position="307"/>
    </location>
</feature>
<dbReference type="EMBL" id="JBAMZN010000029">
    <property type="protein sequence ID" value="KAL0522199.1"/>
    <property type="molecule type" value="Genomic_DNA"/>
</dbReference>
<dbReference type="PANTHER" id="PTHR35613">
    <property type="entry name" value="C-TYPE LECTIN DOMAIN-CONTAINING PROTEIN"/>
    <property type="match status" value="1"/>
</dbReference>
<name>A0AAW3BN07_9TRYP</name>
<evidence type="ECO:0000313" key="4">
    <source>
        <dbReference type="EMBL" id="KAL0522199.1"/>
    </source>
</evidence>
<feature type="compositionally biased region" description="Polar residues" evidence="1">
    <location>
        <begin position="465"/>
        <end position="474"/>
    </location>
</feature>
<dbReference type="Pfam" id="PF16825">
    <property type="entry name" value="DUF5075"/>
    <property type="match status" value="1"/>
</dbReference>
<feature type="region of interest" description="Disordered" evidence="1">
    <location>
        <begin position="465"/>
        <end position="489"/>
    </location>
</feature>
<feature type="region of interest" description="Disordered" evidence="1">
    <location>
        <begin position="335"/>
        <end position="357"/>
    </location>
</feature>
<keyword evidence="3" id="KW-0732">Signal</keyword>
<dbReference type="Proteomes" id="UP001501274">
    <property type="component" value="Unassembled WGS sequence"/>
</dbReference>
<accession>A0AAW3BN07</accession>
<feature type="chain" id="PRO_5044002703" evidence="3">
    <location>
        <begin position="35"/>
        <end position="489"/>
    </location>
</feature>
<evidence type="ECO:0000256" key="1">
    <source>
        <dbReference type="SAM" id="MobiDB-lite"/>
    </source>
</evidence>
<dbReference type="AlphaFoldDB" id="A0AAW3BN07"/>
<comment type="caution">
    <text evidence="4">The sequence shown here is derived from an EMBL/GenBank/DDBJ whole genome shotgun (WGS) entry which is preliminary data.</text>
</comment>
<feature type="region of interest" description="Disordered" evidence="1">
    <location>
        <begin position="230"/>
        <end position="279"/>
    </location>
</feature>
<keyword evidence="2" id="KW-0812">Transmembrane</keyword>
<keyword evidence="5" id="KW-1185">Reference proteome</keyword>
<keyword evidence="2" id="KW-0472">Membrane</keyword>
<feature type="signal peptide" evidence="3">
    <location>
        <begin position="1"/>
        <end position="34"/>
    </location>
</feature>
<sequence>MFISSRERYSRSVQRGLLCVCALALLRCVMLTDAAAPVYDATAVQILVVNTFDSSLRSSQVQVCATMGGVLVPDVSDAIHLELLNKMEEVGVTSYCGYLGGSTLLSSTACTTSKATLDCIWYWDQGRYNGIENAYPFYKGNSYPASGSNGGLSGAGMISTASDNYWTRKDGIQTFPGKKYQRYAMLTLPQTYSRAGWVDSSDTSFSYGEVPTNSYFAMCLVELVTTTTPTSTTTTTTTTAEPPATTTTTMNPTTTTTSTTSTTQPSNTSTTNGPAEKKESNQNVTMWVGISIFIVLVAGLVVVLLLCKAREKGWCCYVPKESAVAMPVASGASVDPAASQRASPHVSRPSNLSLNSSISSSSSCGTVRSFHAATPNKYGSGRRSILRKDCEEMEGYPKLHDPRSNTRSTYSATRKEFDSNAEQDTMLLPGPVLSSVTTRPTALAEPSSDTPALMQKPSRNWRSFEASNAHNRTSPGPRLRRTMSVSFID</sequence>
<proteinExistence type="predicted"/>
<feature type="compositionally biased region" description="Low complexity" evidence="1">
    <location>
        <begin position="230"/>
        <end position="271"/>
    </location>
</feature>
<gene>
    <name evidence="4" type="ORF">Q4I28_004972</name>
</gene>
<reference evidence="4 5" key="1">
    <citation type="submission" date="2024-02" db="EMBL/GenBank/DDBJ databases">
        <title>FIRST GENOME SEQUENCES OF Leishmania (Viannia) shawi, Leishmania (Viannia) lindenbergi AND Leishmania (Viannia) utingensis.</title>
        <authorList>
            <person name="Resadore F."/>
            <person name="Custodio M.G.F."/>
            <person name="Boite M.C."/>
            <person name="Cupolillo E."/>
            <person name="Ferreira G.E.M."/>
        </authorList>
    </citation>
    <scope>NUCLEOTIDE SEQUENCE [LARGE SCALE GENOMIC DNA]</scope>
    <source>
        <strain evidence="4 5">MDAS/BR/1979/M5533</strain>
    </source>
</reference>
<organism evidence="4 5">
    <name type="scientific">Leishmania naiffi</name>
    <dbReference type="NCBI Taxonomy" id="5678"/>
    <lineage>
        <taxon>Eukaryota</taxon>
        <taxon>Discoba</taxon>
        <taxon>Euglenozoa</taxon>
        <taxon>Kinetoplastea</taxon>
        <taxon>Metakinetoplastina</taxon>
        <taxon>Trypanosomatida</taxon>
        <taxon>Trypanosomatidae</taxon>
        <taxon>Leishmaniinae</taxon>
        <taxon>Leishmania</taxon>
        <taxon>Leishmania naiffi species complex</taxon>
    </lineage>
</organism>
<evidence type="ECO:0000313" key="5">
    <source>
        <dbReference type="Proteomes" id="UP001501274"/>
    </source>
</evidence>